<dbReference type="Gramene" id="Pp3c18_13510V3.2">
    <property type="protein sequence ID" value="Pp3c18_13510V3.2"/>
    <property type="gene ID" value="Pp3c18_13510"/>
</dbReference>
<name>A0A2K1J0Z9_PHYPA</name>
<reference evidence="7" key="3">
    <citation type="submission" date="2020-12" db="UniProtKB">
        <authorList>
            <consortium name="EnsemblPlants"/>
        </authorList>
    </citation>
    <scope>IDENTIFICATION</scope>
</reference>
<keyword evidence="3" id="KW-0325">Glycoprotein</keyword>
<accession>A0A2K1J0Z9</accession>
<evidence type="ECO:0000313" key="8">
    <source>
        <dbReference type="Proteomes" id="UP000006727"/>
    </source>
</evidence>
<feature type="transmembrane region" description="Helical" evidence="4">
    <location>
        <begin position="44"/>
        <end position="63"/>
    </location>
</feature>
<evidence type="ECO:0000313" key="6">
    <source>
        <dbReference type="EMBL" id="PNR35193.1"/>
    </source>
</evidence>
<dbReference type="GO" id="GO:0005794">
    <property type="term" value="C:Golgi apparatus"/>
    <property type="evidence" value="ECO:0007669"/>
    <property type="project" value="UniProtKB-ARBA"/>
</dbReference>
<dbReference type="InterPro" id="IPR049625">
    <property type="entry name" value="Glyco_transf_61_cat"/>
</dbReference>
<evidence type="ECO:0000256" key="2">
    <source>
        <dbReference type="ARBA" id="ARBA00022679"/>
    </source>
</evidence>
<gene>
    <name evidence="6" type="ORF">PHYPA_023092</name>
</gene>
<reference evidence="6 8" key="1">
    <citation type="journal article" date="2008" name="Science">
        <title>The Physcomitrella genome reveals evolutionary insights into the conquest of land by plants.</title>
        <authorList>
            <person name="Rensing S."/>
            <person name="Lang D."/>
            <person name="Zimmer A."/>
            <person name="Terry A."/>
            <person name="Salamov A."/>
            <person name="Shapiro H."/>
            <person name="Nishiyama T."/>
            <person name="Perroud P.-F."/>
            <person name="Lindquist E."/>
            <person name="Kamisugi Y."/>
            <person name="Tanahashi T."/>
            <person name="Sakakibara K."/>
            <person name="Fujita T."/>
            <person name="Oishi K."/>
            <person name="Shin-I T."/>
            <person name="Kuroki Y."/>
            <person name="Toyoda A."/>
            <person name="Suzuki Y."/>
            <person name="Hashimoto A."/>
            <person name="Yamaguchi K."/>
            <person name="Sugano A."/>
            <person name="Kohara Y."/>
            <person name="Fujiyama A."/>
            <person name="Anterola A."/>
            <person name="Aoki S."/>
            <person name="Ashton N."/>
            <person name="Barbazuk W.B."/>
            <person name="Barker E."/>
            <person name="Bennetzen J."/>
            <person name="Bezanilla M."/>
            <person name="Blankenship R."/>
            <person name="Cho S.H."/>
            <person name="Dutcher S."/>
            <person name="Estelle M."/>
            <person name="Fawcett J.A."/>
            <person name="Gundlach H."/>
            <person name="Hanada K."/>
            <person name="Heyl A."/>
            <person name="Hicks K.A."/>
            <person name="Hugh J."/>
            <person name="Lohr M."/>
            <person name="Mayer K."/>
            <person name="Melkozernov A."/>
            <person name="Murata T."/>
            <person name="Nelson D."/>
            <person name="Pils B."/>
            <person name="Prigge M."/>
            <person name="Reiss B."/>
            <person name="Renner T."/>
            <person name="Rombauts S."/>
            <person name="Rushton P."/>
            <person name="Sanderfoot A."/>
            <person name="Schween G."/>
            <person name="Shiu S.-H."/>
            <person name="Stueber K."/>
            <person name="Theodoulou F.L."/>
            <person name="Tu H."/>
            <person name="Van de Peer Y."/>
            <person name="Verrier P.J."/>
            <person name="Waters E."/>
            <person name="Wood A."/>
            <person name="Yang L."/>
            <person name="Cove D."/>
            <person name="Cuming A."/>
            <person name="Hasebe M."/>
            <person name="Lucas S."/>
            <person name="Mishler D.B."/>
            <person name="Reski R."/>
            <person name="Grigoriev I."/>
            <person name="Quatrano R.S."/>
            <person name="Boore J.L."/>
        </authorList>
    </citation>
    <scope>NUCLEOTIDE SEQUENCE [LARGE SCALE GENOMIC DNA]</scope>
    <source>
        <strain evidence="7 8">cv. Gransden 2004</strain>
    </source>
</reference>
<evidence type="ECO:0000256" key="1">
    <source>
        <dbReference type="ARBA" id="ARBA00022676"/>
    </source>
</evidence>
<reference evidence="6 8" key="2">
    <citation type="journal article" date="2018" name="Plant J.">
        <title>The Physcomitrella patens chromosome-scale assembly reveals moss genome structure and evolution.</title>
        <authorList>
            <person name="Lang D."/>
            <person name="Ullrich K.K."/>
            <person name="Murat F."/>
            <person name="Fuchs J."/>
            <person name="Jenkins J."/>
            <person name="Haas F.B."/>
            <person name="Piednoel M."/>
            <person name="Gundlach H."/>
            <person name="Van Bel M."/>
            <person name="Meyberg R."/>
            <person name="Vives C."/>
            <person name="Morata J."/>
            <person name="Symeonidi A."/>
            <person name="Hiss M."/>
            <person name="Muchero W."/>
            <person name="Kamisugi Y."/>
            <person name="Saleh O."/>
            <person name="Blanc G."/>
            <person name="Decker E.L."/>
            <person name="van Gessel N."/>
            <person name="Grimwood J."/>
            <person name="Hayes R.D."/>
            <person name="Graham S.W."/>
            <person name="Gunter L.E."/>
            <person name="McDaniel S.F."/>
            <person name="Hoernstein S.N.W."/>
            <person name="Larsson A."/>
            <person name="Li F.W."/>
            <person name="Perroud P.F."/>
            <person name="Phillips J."/>
            <person name="Ranjan P."/>
            <person name="Rokshar D.S."/>
            <person name="Rothfels C.J."/>
            <person name="Schneider L."/>
            <person name="Shu S."/>
            <person name="Stevenson D.W."/>
            <person name="Thummler F."/>
            <person name="Tillich M."/>
            <person name="Villarreal Aguilar J.C."/>
            <person name="Widiez T."/>
            <person name="Wong G.K."/>
            <person name="Wymore A."/>
            <person name="Zhang Y."/>
            <person name="Zimmer A.D."/>
            <person name="Quatrano R.S."/>
            <person name="Mayer K.F.X."/>
            <person name="Goodstein D."/>
            <person name="Casacuberta J.M."/>
            <person name="Vandepoele K."/>
            <person name="Reski R."/>
            <person name="Cuming A.C."/>
            <person name="Tuskan G.A."/>
            <person name="Maumus F."/>
            <person name="Salse J."/>
            <person name="Schmutz J."/>
            <person name="Rensing S.A."/>
        </authorList>
    </citation>
    <scope>NUCLEOTIDE SEQUENCE [LARGE SCALE GENOMIC DNA]</scope>
    <source>
        <strain evidence="7 8">cv. Gransden 2004</strain>
    </source>
</reference>
<feature type="domain" description="Glycosyltransferase 61 catalytic" evidence="5">
    <location>
        <begin position="296"/>
        <end position="448"/>
    </location>
</feature>
<keyword evidence="8" id="KW-1185">Reference proteome</keyword>
<keyword evidence="4" id="KW-1133">Transmembrane helix</keyword>
<dbReference type="InParanoid" id="A0A2K1J0Z9"/>
<evidence type="ECO:0000256" key="4">
    <source>
        <dbReference type="SAM" id="Phobius"/>
    </source>
</evidence>
<evidence type="ECO:0000256" key="3">
    <source>
        <dbReference type="ARBA" id="ARBA00023180"/>
    </source>
</evidence>
<keyword evidence="1" id="KW-0328">Glycosyltransferase</keyword>
<dbReference type="Proteomes" id="UP000006727">
    <property type="component" value="Chromosome 18"/>
</dbReference>
<dbReference type="PANTHER" id="PTHR20961">
    <property type="entry name" value="GLYCOSYLTRANSFERASE"/>
    <property type="match status" value="1"/>
</dbReference>
<dbReference type="Pfam" id="PF04577">
    <property type="entry name" value="Glyco_transf_61"/>
    <property type="match status" value="1"/>
</dbReference>
<keyword evidence="2" id="KW-0808">Transferase</keyword>
<keyword evidence="4" id="KW-0812">Transmembrane</keyword>
<dbReference type="InterPro" id="IPR007657">
    <property type="entry name" value="Glycosyltransferase_61"/>
</dbReference>
<dbReference type="GO" id="GO:0016757">
    <property type="term" value="F:glycosyltransferase activity"/>
    <property type="evidence" value="ECO:0000318"/>
    <property type="project" value="GO_Central"/>
</dbReference>
<dbReference type="PaxDb" id="3218-PP1S3_474V6.1"/>
<dbReference type="Gramene" id="Pp3c18_13510V3.1">
    <property type="protein sequence ID" value="Pp3c18_13510V3.1"/>
    <property type="gene ID" value="Pp3c18_13510"/>
</dbReference>
<proteinExistence type="predicted"/>
<dbReference type="EMBL" id="ABEU02000018">
    <property type="protein sequence ID" value="PNR35193.1"/>
    <property type="molecule type" value="Genomic_DNA"/>
</dbReference>
<keyword evidence="4" id="KW-0472">Membrane</keyword>
<sequence>MIRSQSRRIVNKLLCPAFPGAAMKEKSHTSALPVVCKRRLPHSLLVMVAVSVIFMGFWHRYAIHHASFASENLQGDKRLEEVQASVAVNSSLKLMQDELVSRVNKTQDMFKHALELVQRLEGMAQQKMGETRDTDEQILKRIDKLEQENKKLRILTLQIAKHLTDSAPWKPLKDLSKFSIRGFISEIISRDMVQGPPELFEFPSVVSNGRHLCFKGNSTRNGTENSYMFAWEESFPIDHVLLNGTTLITETEYDYGNPWHSMYNMFQFLYWKFKNNCTDADRLMLFHQSELRREMGNWITQVFSAAGLPAVPEQMSIGDRPICFKRAIVSRLGLGGVPTELFQEIYSQARCRVRVYCKLSPTRPSTDRQSTTITLMVRNGARQWKDKKAWEKVIAEQCAKVEGCRWVTMYVSNMTFCEQVKLMMETDILVSVHGAQLTNMIFMSPGGRLMEMFPKGWLEFAGHGQFIYRQLARWNGLIHEGYWRDIHQPDCPNTADIGQCFTFYKDQDVGIDVEHISRWLRKVLKDFREVNTHFVEEPSFALDARGDYKACACASNYTHNP</sequence>
<evidence type="ECO:0000313" key="7">
    <source>
        <dbReference type="EnsemblPlants" id="Pp3c18_13510V3.1"/>
    </source>
</evidence>
<dbReference type="GO" id="GO:0016763">
    <property type="term" value="F:pentosyltransferase activity"/>
    <property type="evidence" value="ECO:0007669"/>
    <property type="project" value="UniProtKB-ARBA"/>
</dbReference>
<dbReference type="AlphaFoldDB" id="A0A2K1J0Z9"/>
<dbReference type="PANTHER" id="PTHR20961:SF115">
    <property type="entry name" value="GLYCOSYLTRANSFERASE"/>
    <property type="match status" value="1"/>
</dbReference>
<protein>
    <recommendedName>
        <fullName evidence="5">Glycosyltransferase 61 catalytic domain-containing protein</fullName>
    </recommendedName>
</protein>
<dbReference type="EnsemblPlants" id="Pp3c18_13510V3.1">
    <property type="protein sequence ID" value="Pp3c18_13510V3.1"/>
    <property type="gene ID" value="Pp3c18_13510"/>
</dbReference>
<evidence type="ECO:0000259" key="5">
    <source>
        <dbReference type="Pfam" id="PF04577"/>
    </source>
</evidence>
<dbReference type="EnsemblPlants" id="Pp3c18_13510V3.2">
    <property type="protein sequence ID" value="Pp3c18_13510V3.2"/>
    <property type="gene ID" value="Pp3c18_13510"/>
</dbReference>
<organism evidence="6">
    <name type="scientific">Physcomitrium patens</name>
    <name type="common">Spreading-leaved earth moss</name>
    <name type="synonym">Physcomitrella patens</name>
    <dbReference type="NCBI Taxonomy" id="3218"/>
    <lineage>
        <taxon>Eukaryota</taxon>
        <taxon>Viridiplantae</taxon>
        <taxon>Streptophyta</taxon>
        <taxon>Embryophyta</taxon>
        <taxon>Bryophyta</taxon>
        <taxon>Bryophytina</taxon>
        <taxon>Bryopsida</taxon>
        <taxon>Funariidae</taxon>
        <taxon>Funariales</taxon>
        <taxon>Funariaceae</taxon>
        <taxon>Physcomitrium</taxon>
    </lineage>
</organism>